<evidence type="ECO:0000259" key="7">
    <source>
        <dbReference type="Pfam" id="PF20684"/>
    </source>
</evidence>
<accession>A0ABR4AGV2</accession>
<feature type="transmembrane region" description="Helical" evidence="6">
    <location>
        <begin position="173"/>
        <end position="194"/>
    </location>
</feature>
<dbReference type="PANTHER" id="PTHR33048:SF47">
    <property type="entry name" value="INTEGRAL MEMBRANE PROTEIN-RELATED"/>
    <property type="match status" value="1"/>
</dbReference>
<dbReference type="PANTHER" id="PTHR33048">
    <property type="entry name" value="PTH11-LIKE INTEGRAL MEMBRANE PROTEIN (AFU_ORTHOLOGUE AFUA_5G11245)"/>
    <property type="match status" value="1"/>
</dbReference>
<sequence length="359" mass="39240">MNFSPAEIAYEEAHISDNRAYQQIVPIAVFGSVAFACVVSRPIARRSSRVPLGLDDWLIIAAMFFGVGLIITTGLTTTYGVGRHLLAVPLTDLVKLGQVNFALQLFYVPTLALAKLAMLALYVRIFRMTDKWFRYSVYVITAYIVLWTIGLYLDILLTCRPISRYWTANCAPTYGTTVSTGVLNIISDVAVLLLPQPQVWKLQMPLKRKIGVSIITMLGVLATALSIARIPILKISNQGGSPDLTYYLVRTYVLTACEPMTIIICACLPVTATLFRKAYGAKFGLSSLRSLLQAGRSSKSGSGSGSAWSKIHVASDLSQMTHSAHSVDRPLQDEEQGTHELNHLAVPKTGEFHTTAVGV</sequence>
<evidence type="ECO:0000256" key="2">
    <source>
        <dbReference type="ARBA" id="ARBA00022692"/>
    </source>
</evidence>
<comment type="similarity">
    <text evidence="5">Belongs to the SAT4 family.</text>
</comment>
<evidence type="ECO:0000256" key="1">
    <source>
        <dbReference type="ARBA" id="ARBA00004141"/>
    </source>
</evidence>
<evidence type="ECO:0000313" key="9">
    <source>
        <dbReference type="Proteomes" id="UP001590950"/>
    </source>
</evidence>
<reference evidence="8 9" key="1">
    <citation type="submission" date="2024-09" db="EMBL/GenBank/DDBJ databases">
        <title>Rethinking Asexuality: The Enigmatic Case of Functional Sexual Genes in Lepraria (Stereocaulaceae).</title>
        <authorList>
            <person name="Doellman M."/>
            <person name="Sun Y."/>
            <person name="Barcenas-Pena A."/>
            <person name="Lumbsch H.T."/>
            <person name="Grewe F."/>
        </authorList>
    </citation>
    <scope>NUCLEOTIDE SEQUENCE [LARGE SCALE GENOMIC DNA]</scope>
    <source>
        <strain evidence="8 9">Mercado 3170</strain>
    </source>
</reference>
<keyword evidence="4 6" id="KW-0472">Membrane</keyword>
<feature type="transmembrane region" description="Helical" evidence="6">
    <location>
        <begin position="252"/>
        <end position="275"/>
    </location>
</feature>
<evidence type="ECO:0000313" key="8">
    <source>
        <dbReference type="EMBL" id="KAL2044385.1"/>
    </source>
</evidence>
<evidence type="ECO:0000256" key="6">
    <source>
        <dbReference type="SAM" id="Phobius"/>
    </source>
</evidence>
<keyword evidence="3 6" id="KW-1133">Transmembrane helix</keyword>
<feature type="domain" description="Rhodopsin" evidence="7">
    <location>
        <begin position="41"/>
        <end position="277"/>
    </location>
</feature>
<dbReference type="EMBL" id="JBEFKJ010000009">
    <property type="protein sequence ID" value="KAL2044385.1"/>
    <property type="molecule type" value="Genomic_DNA"/>
</dbReference>
<name>A0ABR4AGV2_9LECA</name>
<dbReference type="Proteomes" id="UP001590950">
    <property type="component" value="Unassembled WGS sequence"/>
</dbReference>
<keyword evidence="2 6" id="KW-0812">Transmembrane</keyword>
<dbReference type="InterPro" id="IPR052337">
    <property type="entry name" value="SAT4-like"/>
</dbReference>
<feature type="transmembrane region" description="Helical" evidence="6">
    <location>
        <begin position="101"/>
        <end position="123"/>
    </location>
</feature>
<gene>
    <name evidence="8" type="ORF">N7G274_003090</name>
</gene>
<comment type="subcellular location">
    <subcellularLocation>
        <location evidence="1">Membrane</location>
        <topology evidence="1">Multi-pass membrane protein</topology>
    </subcellularLocation>
</comment>
<protein>
    <recommendedName>
        <fullName evidence="7">Rhodopsin domain-containing protein</fullName>
    </recommendedName>
</protein>
<dbReference type="InterPro" id="IPR049326">
    <property type="entry name" value="Rhodopsin_dom_fungi"/>
</dbReference>
<feature type="transmembrane region" description="Helical" evidence="6">
    <location>
        <begin position="20"/>
        <end position="44"/>
    </location>
</feature>
<evidence type="ECO:0000256" key="5">
    <source>
        <dbReference type="ARBA" id="ARBA00038359"/>
    </source>
</evidence>
<keyword evidence="9" id="KW-1185">Reference proteome</keyword>
<evidence type="ECO:0000256" key="4">
    <source>
        <dbReference type="ARBA" id="ARBA00023136"/>
    </source>
</evidence>
<evidence type="ECO:0000256" key="3">
    <source>
        <dbReference type="ARBA" id="ARBA00022989"/>
    </source>
</evidence>
<proteinExistence type="inferred from homology"/>
<comment type="caution">
    <text evidence="8">The sequence shown here is derived from an EMBL/GenBank/DDBJ whole genome shotgun (WGS) entry which is preliminary data.</text>
</comment>
<organism evidence="8 9">
    <name type="scientific">Stereocaulon virgatum</name>
    <dbReference type="NCBI Taxonomy" id="373712"/>
    <lineage>
        <taxon>Eukaryota</taxon>
        <taxon>Fungi</taxon>
        <taxon>Dikarya</taxon>
        <taxon>Ascomycota</taxon>
        <taxon>Pezizomycotina</taxon>
        <taxon>Lecanoromycetes</taxon>
        <taxon>OSLEUM clade</taxon>
        <taxon>Lecanoromycetidae</taxon>
        <taxon>Lecanorales</taxon>
        <taxon>Lecanorineae</taxon>
        <taxon>Stereocaulaceae</taxon>
        <taxon>Stereocaulon</taxon>
    </lineage>
</organism>
<feature type="transmembrane region" description="Helical" evidence="6">
    <location>
        <begin position="214"/>
        <end position="232"/>
    </location>
</feature>
<feature type="transmembrane region" description="Helical" evidence="6">
    <location>
        <begin position="135"/>
        <end position="153"/>
    </location>
</feature>
<dbReference type="Pfam" id="PF20684">
    <property type="entry name" value="Fung_rhodopsin"/>
    <property type="match status" value="1"/>
</dbReference>
<feature type="transmembrane region" description="Helical" evidence="6">
    <location>
        <begin position="56"/>
        <end position="81"/>
    </location>
</feature>